<dbReference type="InterPro" id="IPR017907">
    <property type="entry name" value="Znf_RING_CS"/>
</dbReference>
<dbReference type="InterPro" id="IPR000315">
    <property type="entry name" value="Znf_B-box"/>
</dbReference>
<evidence type="ECO:0000256" key="3">
    <source>
        <dbReference type="ARBA" id="ARBA00022833"/>
    </source>
</evidence>
<dbReference type="GO" id="GO:0008270">
    <property type="term" value="F:zinc ion binding"/>
    <property type="evidence" value="ECO:0007669"/>
    <property type="project" value="UniProtKB-KW"/>
</dbReference>
<evidence type="ECO:0000313" key="9">
    <source>
        <dbReference type="Proteomes" id="UP000515150"/>
    </source>
</evidence>
<dbReference type="InParanoid" id="A0A6P7MIV9"/>
<dbReference type="SUPFAM" id="SSF57845">
    <property type="entry name" value="B-box zinc-binding domain"/>
    <property type="match status" value="1"/>
</dbReference>
<protein>
    <submittedName>
        <fullName evidence="10">E3 ubiquitin-protein ligase TRIM39-like</fullName>
    </submittedName>
</protein>
<dbReference type="KEGG" id="bspl:114855432"/>
<dbReference type="PROSITE" id="PS50188">
    <property type="entry name" value="B302_SPRY"/>
    <property type="match status" value="1"/>
</dbReference>
<evidence type="ECO:0000256" key="2">
    <source>
        <dbReference type="ARBA" id="ARBA00022771"/>
    </source>
</evidence>
<evidence type="ECO:0000256" key="4">
    <source>
        <dbReference type="PROSITE-ProRule" id="PRU00024"/>
    </source>
</evidence>
<dbReference type="InterPro" id="IPR003877">
    <property type="entry name" value="SPRY_dom"/>
</dbReference>
<keyword evidence="5" id="KW-0175">Coiled coil</keyword>
<dbReference type="InterPro" id="IPR013083">
    <property type="entry name" value="Znf_RING/FYVE/PHD"/>
</dbReference>
<evidence type="ECO:0000256" key="5">
    <source>
        <dbReference type="SAM" id="Coils"/>
    </source>
</evidence>
<dbReference type="Gene3D" id="3.30.40.10">
    <property type="entry name" value="Zinc/RING finger domain, C3HC4 (zinc finger)"/>
    <property type="match status" value="1"/>
</dbReference>
<sequence length="455" mass="52209">HESRELKNGLGEEDLSCPDCLDIFRHPVILSCSHCFCEECVKKWWRQKQTRECPVCKTVSSSKHPPCNWALKNLCEAYLLEKEQRRSAESEALCSLHSEKLKLFCLDHQQPVCVVCKESKRHTGHRFSPINEAAQDHREELQKHLKPLQDKLERLTQCKRNCVKKVKYIKVQSQKTEQQIREQFRKLHRFLQEEEEARVAALKEEEKQKSKVMKEKIEALSRDLLVLSDIIGATEEEVKAEDVTLLQNCKATVDRVQQLQQIDDPQLVSGTLINVAKHVGNLTHNIWNEMQQMVSYRPVILDPNTANRGAILSDDLTEIKAEENPERPNLYRVLGSEGFDSGTHSWDVDVGDNDFWCLGVKTTSLPSKKAWMLMFSADKYETCSVSGPSIDLAVKEKFRRIRVSLDWDGGKLSFSAPDTNTHIHTYTETFTQKPFPLFATTDTLPLKILPVVPSD</sequence>
<dbReference type="AlphaFoldDB" id="A0A6P7MIV9"/>
<dbReference type="SUPFAM" id="SSF57850">
    <property type="entry name" value="RING/U-box"/>
    <property type="match status" value="1"/>
</dbReference>
<evidence type="ECO:0000259" key="6">
    <source>
        <dbReference type="PROSITE" id="PS50089"/>
    </source>
</evidence>
<organism evidence="9 10">
    <name type="scientific">Betta splendens</name>
    <name type="common">Siamese fighting fish</name>
    <dbReference type="NCBI Taxonomy" id="158456"/>
    <lineage>
        <taxon>Eukaryota</taxon>
        <taxon>Metazoa</taxon>
        <taxon>Chordata</taxon>
        <taxon>Craniata</taxon>
        <taxon>Vertebrata</taxon>
        <taxon>Euteleostomi</taxon>
        <taxon>Actinopterygii</taxon>
        <taxon>Neopterygii</taxon>
        <taxon>Teleostei</taxon>
        <taxon>Neoteleostei</taxon>
        <taxon>Acanthomorphata</taxon>
        <taxon>Anabantaria</taxon>
        <taxon>Anabantiformes</taxon>
        <taxon>Anabantoidei</taxon>
        <taxon>Osphronemidae</taxon>
        <taxon>Betta</taxon>
    </lineage>
</organism>
<feature type="domain" description="B30.2/SPRY" evidence="8">
    <location>
        <begin position="279"/>
        <end position="455"/>
    </location>
</feature>
<dbReference type="PROSITE" id="PS50119">
    <property type="entry name" value="ZF_BBOX"/>
    <property type="match status" value="1"/>
</dbReference>
<dbReference type="InterPro" id="IPR043136">
    <property type="entry name" value="B30.2/SPRY_sf"/>
</dbReference>
<keyword evidence="1" id="KW-0479">Metal-binding</keyword>
<evidence type="ECO:0000256" key="1">
    <source>
        <dbReference type="ARBA" id="ARBA00022723"/>
    </source>
</evidence>
<keyword evidence="3" id="KW-0862">Zinc</keyword>
<dbReference type="Proteomes" id="UP000515150">
    <property type="component" value="Chromosome 5"/>
</dbReference>
<feature type="domain" description="B box-type" evidence="7">
    <location>
        <begin position="89"/>
        <end position="130"/>
    </location>
</feature>
<keyword evidence="2 4" id="KW-0863">Zinc-finger</keyword>
<dbReference type="Gene3D" id="2.60.120.920">
    <property type="match status" value="1"/>
</dbReference>
<feature type="coiled-coil region" evidence="5">
    <location>
        <begin position="191"/>
        <end position="223"/>
    </location>
</feature>
<keyword evidence="9" id="KW-1185">Reference proteome</keyword>
<dbReference type="Gene3D" id="3.30.160.60">
    <property type="entry name" value="Classic Zinc Finger"/>
    <property type="match status" value="1"/>
</dbReference>
<dbReference type="SMART" id="SM00336">
    <property type="entry name" value="BBOX"/>
    <property type="match status" value="1"/>
</dbReference>
<accession>A0A6P7MIV9</accession>
<dbReference type="SMART" id="SM00184">
    <property type="entry name" value="RING"/>
    <property type="match status" value="1"/>
</dbReference>
<dbReference type="InterPro" id="IPR001841">
    <property type="entry name" value="Znf_RING"/>
</dbReference>
<dbReference type="PROSITE" id="PS50089">
    <property type="entry name" value="ZF_RING_2"/>
    <property type="match status" value="1"/>
</dbReference>
<dbReference type="InterPro" id="IPR013320">
    <property type="entry name" value="ConA-like_dom_sf"/>
</dbReference>
<dbReference type="SUPFAM" id="SSF49899">
    <property type="entry name" value="Concanavalin A-like lectins/glucanases"/>
    <property type="match status" value="1"/>
</dbReference>
<evidence type="ECO:0000259" key="7">
    <source>
        <dbReference type="PROSITE" id="PS50119"/>
    </source>
</evidence>
<dbReference type="SMART" id="SM00449">
    <property type="entry name" value="SPRY"/>
    <property type="match status" value="1"/>
</dbReference>
<dbReference type="Pfam" id="PF13445">
    <property type="entry name" value="zf-RING_UBOX"/>
    <property type="match status" value="1"/>
</dbReference>
<name>A0A6P7MIV9_BETSP</name>
<dbReference type="Pfam" id="PF00643">
    <property type="entry name" value="zf-B_box"/>
    <property type="match status" value="1"/>
</dbReference>
<dbReference type="PANTHER" id="PTHR24103">
    <property type="entry name" value="E3 UBIQUITIN-PROTEIN LIGASE TRIM"/>
    <property type="match status" value="1"/>
</dbReference>
<dbReference type="InterPro" id="IPR050143">
    <property type="entry name" value="TRIM/RBCC"/>
</dbReference>
<reference evidence="10" key="1">
    <citation type="submission" date="2025-08" db="UniProtKB">
        <authorList>
            <consortium name="RefSeq"/>
        </authorList>
    </citation>
    <scope>IDENTIFICATION</scope>
</reference>
<evidence type="ECO:0000313" key="10">
    <source>
        <dbReference type="RefSeq" id="XP_029006420.1"/>
    </source>
</evidence>
<dbReference type="InterPro" id="IPR001870">
    <property type="entry name" value="B30.2/SPRY"/>
</dbReference>
<dbReference type="InterPro" id="IPR027370">
    <property type="entry name" value="Znf-RING_euk"/>
</dbReference>
<dbReference type="OrthoDB" id="654191at2759"/>
<feature type="domain" description="RING-type" evidence="6">
    <location>
        <begin position="17"/>
        <end position="57"/>
    </location>
</feature>
<dbReference type="PROSITE" id="PS00518">
    <property type="entry name" value="ZF_RING_1"/>
    <property type="match status" value="1"/>
</dbReference>
<evidence type="ECO:0000259" key="8">
    <source>
        <dbReference type="PROSITE" id="PS50188"/>
    </source>
</evidence>
<proteinExistence type="predicted"/>
<dbReference type="GeneID" id="114855432"/>
<dbReference type="Pfam" id="PF00622">
    <property type="entry name" value="SPRY"/>
    <property type="match status" value="1"/>
</dbReference>
<feature type="non-terminal residue" evidence="10">
    <location>
        <position position="1"/>
    </location>
</feature>
<gene>
    <name evidence="10" type="primary">LOC114855432</name>
</gene>
<dbReference type="RefSeq" id="XP_029006420.1">
    <property type="nucleotide sequence ID" value="XM_029150587.3"/>
</dbReference>